<dbReference type="Gene3D" id="3.40.50.150">
    <property type="entry name" value="Vaccinia Virus protein VP39"/>
    <property type="match status" value="1"/>
</dbReference>
<dbReference type="GO" id="GO:0032259">
    <property type="term" value="P:methylation"/>
    <property type="evidence" value="ECO:0007669"/>
    <property type="project" value="UniProtKB-KW"/>
</dbReference>
<dbReference type="GO" id="GO:0008610">
    <property type="term" value="P:lipid biosynthetic process"/>
    <property type="evidence" value="ECO:0007669"/>
    <property type="project" value="InterPro"/>
</dbReference>
<reference evidence="7 8" key="2">
    <citation type="submission" date="2019-06" db="EMBL/GenBank/DDBJ databases">
        <title>Martelella lutilitoris sp. nov., isolated from a tidal mudflat.</title>
        <authorList>
            <person name="Kim Y.-J."/>
        </authorList>
    </citation>
    <scope>NUCLEOTIDE SEQUENCE [LARGE SCALE GENOMIC DNA]</scope>
    <source>
        <strain evidence="7 8">GH2-6</strain>
    </source>
</reference>
<reference evidence="7 8" key="1">
    <citation type="submission" date="2019-05" db="EMBL/GenBank/DDBJ databases">
        <authorList>
            <person name="Lee S.D."/>
        </authorList>
    </citation>
    <scope>NUCLEOTIDE SEQUENCE [LARGE SCALE GENOMIC DNA]</scope>
    <source>
        <strain evidence="7 8">GH2-6</strain>
    </source>
</reference>
<dbReference type="PIRSF" id="PIRSF003085">
    <property type="entry name" value="CMAS"/>
    <property type="match status" value="1"/>
</dbReference>
<accession>A0A5C4JP74</accession>
<evidence type="ECO:0000256" key="6">
    <source>
        <dbReference type="PIRSR" id="PIRSR003085-1"/>
    </source>
</evidence>
<evidence type="ECO:0000256" key="2">
    <source>
        <dbReference type="ARBA" id="ARBA00022603"/>
    </source>
</evidence>
<keyword evidence="8" id="KW-1185">Reference proteome</keyword>
<protein>
    <submittedName>
        <fullName evidence="7">Class I SAM-dependent methyltransferase</fullName>
    </submittedName>
</protein>
<keyword evidence="2 7" id="KW-0489">Methyltransferase</keyword>
<dbReference type="AlphaFoldDB" id="A0A5C4JP74"/>
<feature type="active site" evidence="6">
    <location>
        <position position="384"/>
    </location>
</feature>
<dbReference type="InterPro" id="IPR003333">
    <property type="entry name" value="CMAS"/>
</dbReference>
<dbReference type="RefSeq" id="WP_138748971.1">
    <property type="nucleotide sequence ID" value="NZ_VCLB01000007.1"/>
</dbReference>
<evidence type="ECO:0000256" key="5">
    <source>
        <dbReference type="ARBA" id="ARBA00023098"/>
    </source>
</evidence>
<keyword evidence="4" id="KW-0949">S-adenosyl-L-methionine</keyword>
<sequence>MTEMHEQDAPQKSLKLWQKPIAGMAARINTGSLTLRFPHGRSTYVSGAKAGPAAEIRLNNARPLFRLLSEGDLGFARCYIDGDWDTPDLGAVIDLAIANEEELSKTLSSSYLFTQMSRLRHRLRANTKTGSKRNIAFHYDLGNAFYKLWLDETMTYSSALYEGRERSLPEAQTAKYDRILACLQVGPQDRILEIGCGWGGFAEHAARTTGCHVTGLTLSQEQAKFARKRLADNGLAAQTDIRLEDYRDCRGTFDKIVSIEMFEAVGEENWPVFFETVNQRLAPGGTAVIQSIAIEHHRLDDYRSNPDFIQHFIFPGGMLPSIETFRKGASSAGLAVKDLFSFGNDYARTLLEWEKRFLSEWEAIHPLGFDERFRRMWRYYLNYCASGFSAGRIDVAQFHLMKPAI</sequence>
<dbReference type="SUPFAM" id="SSF53335">
    <property type="entry name" value="S-adenosyl-L-methionine-dependent methyltransferases"/>
    <property type="match status" value="1"/>
</dbReference>
<dbReference type="Pfam" id="PF02353">
    <property type="entry name" value="CMAS"/>
    <property type="match status" value="1"/>
</dbReference>
<organism evidence="7 8">
    <name type="scientific">Martelella lutilitoris</name>
    <dbReference type="NCBI Taxonomy" id="2583532"/>
    <lineage>
        <taxon>Bacteria</taxon>
        <taxon>Pseudomonadati</taxon>
        <taxon>Pseudomonadota</taxon>
        <taxon>Alphaproteobacteria</taxon>
        <taxon>Hyphomicrobiales</taxon>
        <taxon>Aurantimonadaceae</taxon>
        <taxon>Martelella</taxon>
    </lineage>
</organism>
<evidence type="ECO:0000256" key="1">
    <source>
        <dbReference type="ARBA" id="ARBA00010815"/>
    </source>
</evidence>
<dbReference type="Proteomes" id="UP000307874">
    <property type="component" value="Unassembled WGS sequence"/>
</dbReference>
<gene>
    <name evidence="7" type="ORF">FF124_13225</name>
</gene>
<dbReference type="InterPro" id="IPR029063">
    <property type="entry name" value="SAM-dependent_MTases_sf"/>
</dbReference>
<comment type="caution">
    <text evidence="7">The sequence shown here is derived from an EMBL/GenBank/DDBJ whole genome shotgun (WGS) entry which is preliminary data.</text>
</comment>
<dbReference type="GO" id="GO:0008168">
    <property type="term" value="F:methyltransferase activity"/>
    <property type="evidence" value="ECO:0007669"/>
    <property type="project" value="UniProtKB-KW"/>
</dbReference>
<evidence type="ECO:0000256" key="4">
    <source>
        <dbReference type="ARBA" id="ARBA00022691"/>
    </source>
</evidence>
<comment type="similarity">
    <text evidence="1">Belongs to the CFA/CMAS family.</text>
</comment>
<dbReference type="OrthoDB" id="9782855at2"/>
<dbReference type="PANTHER" id="PTHR43667">
    <property type="entry name" value="CYCLOPROPANE-FATTY-ACYL-PHOSPHOLIPID SYNTHASE"/>
    <property type="match status" value="1"/>
</dbReference>
<keyword evidence="3 7" id="KW-0808">Transferase</keyword>
<dbReference type="EMBL" id="VCLB01000007">
    <property type="protein sequence ID" value="TNB47138.1"/>
    <property type="molecule type" value="Genomic_DNA"/>
</dbReference>
<name>A0A5C4JP74_9HYPH</name>
<evidence type="ECO:0000313" key="7">
    <source>
        <dbReference type="EMBL" id="TNB47138.1"/>
    </source>
</evidence>
<dbReference type="CDD" id="cd02440">
    <property type="entry name" value="AdoMet_MTases"/>
    <property type="match status" value="1"/>
</dbReference>
<evidence type="ECO:0000256" key="3">
    <source>
        <dbReference type="ARBA" id="ARBA00022679"/>
    </source>
</evidence>
<dbReference type="InterPro" id="IPR050723">
    <property type="entry name" value="CFA/CMAS"/>
</dbReference>
<proteinExistence type="inferred from homology"/>
<evidence type="ECO:0000313" key="8">
    <source>
        <dbReference type="Proteomes" id="UP000307874"/>
    </source>
</evidence>
<dbReference type="PANTHER" id="PTHR43667:SF2">
    <property type="entry name" value="FATTY ACID C-METHYL TRANSFERASE"/>
    <property type="match status" value="1"/>
</dbReference>
<keyword evidence="5" id="KW-0443">Lipid metabolism</keyword>